<dbReference type="Proteomes" id="UP000254589">
    <property type="component" value="Unassembled WGS sequence"/>
</dbReference>
<organism evidence="15 17">
    <name type="scientific">Pandoraea pulmonicola</name>
    <dbReference type="NCBI Taxonomy" id="93221"/>
    <lineage>
        <taxon>Bacteria</taxon>
        <taxon>Pseudomonadati</taxon>
        <taxon>Pseudomonadota</taxon>
        <taxon>Betaproteobacteria</taxon>
        <taxon>Burkholderiales</taxon>
        <taxon>Burkholderiaceae</taxon>
        <taxon>Pandoraea</taxon>
    </lineage>
</organism>
<evidence type="ECO:0000256" key="9">
    <source>
        <dbReference type="ARBA" id="ARBA00023136"/>
    </source>
</evidence>
<dbReference type="InterPro" id="IPR003780">
    <property type="entry name" value="COX15/CtaA_fam"/>
</dbReference>
<reference evidence="16" key="1">
    <citation type="submission" date="2014-12" db="EMBL/GenBank/DDBJ databases">
        <title>Complete Genome Sequencing of Pandoraea pulmonicola DSM 16583.</title>
        <authorList>
            <person name="Chan K.-G."/>
        </authorList>
    </citation>
    <scope>NUCLEOTIDE SEQUENCE [LARGE SCALE GENOMIC DNA]</scope>
    <source>
        <strain evidence="16">DSM 16583</strain>
    </source>
</reference>
<keyword evidence="2" id="KW-1003">Cell membrane</keyword>
<feature type="transmembrane region" description="Helical" evidence="13">
    <location>
        <begin position="331"/>
        <end position="349"/>
    </location>
</feature>
<evidence type="ECO:0000256" key="2">
    <source>
        <dbReference type="ARBA" id="ARBA00022475"/>
    </source>
</evidence>
<comment type="pathway">
    <text evidence="11">Porphyrin-containing compound metabolism.</text>
</comment>
<dbReference type="GO" id="GO:0016491">
    <property type="term" value="F:oxidoreductase activity"/>
    <property type="evidence" value="ECO:0007669"/>
    <property type="project" value="UniProtKB-KW"/>
</dbReference>
<dbReference type="PANTHER" id="PTHR35457:SF1">
    <property type="entry name" value="HEME A SYNTHASE"/>
    <property type="match status" value="1"/>
</dbReference>
<dbReference type="EC" id="1.3.-.-" evidence="15"/>
<evidence type="ECO:0000256" key="11">
    <source>
        <dbReference type="ARBA" id="ARBA00023444"/>
    </source>
</evidence>
<feature type="compositionally biased region" description="Low complexity" evidence="12">
    <location>
        <begin position="379"/>
        <end position="398"/>
    </location>
</feature>
<feature type="transmembrane region" description="Helical" evidence="13">
    <location>
        <begin position="273"/>
        <end position="291"/>
    </location>
</feature>
<gene>
    <name evidence="15" type="primary">ctaA</name>
    <name evidence="15" type="ORF">NCTC13159_02041</name>
    <name evidence="14" type="ORF">RO07_11050</name>
</gene>
<feature type="transmembrane region" description="Helical" evidence="13">
    <location>
        <begin position="135"/>
        <end position="154"/>
    </location>
</feature>
<feature type="transmembrane region" description="Helical" evidence="13">
    <location>
        <begin position="303"/>
        <end position="325"/>
    </location>
</feature>
<evidence type="ECO:0000313" key="16">
    <source>
        <dbReference type="Proteomes" id="UP000035086"/>
    </source>
</evidence>
<keyword evidence="7" id="KW-0408">Iron</keyword>
<dbReference type="GO" id="GO:0046872">
    <property type="term" value="F:metal ion binding"/>
    <property type="evidence" value="ECO:0007669"/>
    <property type="project" value="UniProtKB-KW"/>
</dbReference>
<keyword evidence="4" id="KW-0479">Metal-binding</keyword>
<keyword evidence="10" id="KW-1015">Disulfide bond</keyword>
<evidence type="ECO:0000313" key="15">
    <source>
        <dbReference type="EMBL" id="SUA90557.1"/>
    </source>
</evidence>
<accession>A0AAJ4ZBY7</accession>
<evidence type="ECO:0000256" key="12">
    <source>
        <dbReference type="SAM" id="MobiDB-lite"/>
    </source>
</evidence>
<dbReference type="EMBL" id="UGSJ01000001">
    <property type="protein sequence ID" value="SUA90557.1"/>
    <property type="molecule type" value="Genomic_DNA"/>
</dbReference>
<feature type="transmembrane region" description="Helical" evidence="13">
    <location>
        <begin position="6"/>
        <end position="24"/>
    </location>
</feature>
<feature type="transmembrane region" description="Helical" evidence="13">
    <location>
        <begin position="36"/>
        <end position="54"/>
    </location>
</feature>
<dbReference type="AlphaFoldDB" id="A0AAJ4ZBY7"/>
<proteinExistence type="predicted"/>
<evidence type="ECO:0000256" key="4">
    <source>
        <dbReference type="ARBA" id="ARBA00022723"/>
    </source>
</evidence>
<keyword evidence="6 15" id="KW-0560">Oxidoreductase</keyword>
<dbReference type="KEGG" id="ppul:RO07_11050"/>
<feature type="transmembrane region" description="Helical" evidence="13">
    <location>
        <begin position="160"/>
        <end position="179"/>
    </location>
</feature>
<dbReference type="Pfam" id="PF02628">
    <property type="entry name" value="COX15-CtaA"/>
    <property type="match status" value="1"/>
</dbReference>
<protein>
    <submittedName>
        <fullName evidence="14">Cytochrome C oxidase subunit I</fullName>
    </submittedName>
    <submittedName>
        <fullName evidence="15">Heme A synthase</fullName>
        <ecNumber evidence="15">1.3.-.-</ecNumber>
    </submittedName>
</protein>
<evidence type="ECO:0000256" key="5">
    <source>
        <dbReference type="ARBA" id="ARBA00022989"/>
    </source>
</evidence>
<evidence type="ECO:0000256" key="1">
    <source>
        <dbReference type="ARBA" id="ARBA00004141"/>
    </source>
</evidence>
<evidence type="ECO:0000256" key="10">
    <source>
        <dbReference type="ARBA" id="ARBA00023157"/>
    </source>
</evidence>
<evidence type="ECO:0000256" key="8">
    <source>
        <dbReference type="ARBA" id="ARBA00023133"/>
    </source>
</evidence>
<evidence type="ECO:0000256" key="6">
    <source>
        <dbReference type="ARBA" id="ARBA00023002"/>
    </source>
</evidence>
<keyword evidence="16" id="KW-1185">Reference proteome</keyword>
<evidence type="ECO:0000256" key="13">
    <source>
        <dbReference type="SAM" id="Phobius"/>
    </source>
</evidence>
<comment type="subcellular location">
    <subcellularLocation>
        <location evidence="1">Membrane</location>
        <topology evidence="1">Multi-pass membrane protein</topology>
    </subcellularLocation>
</comment>
<evidence type="ECO:0000313" key="14">
    <source>
        <dbReference type="EMBL" id="AJC20877.1"/>
    </source>
</evidence>
<evidence type="ECO:0000313" key="17">
    <source>
        <dbReference type="Proteomes" id="UP000254589"/>
    </source>
</evidence>
<dbReference type="RefSeq" id="WP_039407811.1">
    <property type="nucleotide sequence ID" value="NZ_CP010310.2"/>
</dbReference>
<keyword evidence="9 13" id="KW-0472">Membrane</keyword>
<keyword evidence="3 13" id="KW-0812">Transmembrane</keyword>
<dbReference type="PANTHER" id="PTHR35457">
    <property type="entry name" value="HEME A SYNTHASE"/>
    <property type="match status" value="1"/>
</dbReference>
<evidence type="ECO:0000256" key="3">
    <source>
        <dbReference type="ARBA" id="ARBA00022692"/>
    </source>
</evidence>
<name>A0AAJ4ZBY7_PANPU</name>
<feature type="region of interest" description="Disordered" evidence="12">
    <location>
        <begin position="365"/>
        <end position="398"/>
    </location>
</feature>
<keyword evidence="8" id="KW-0350">Heme biosynthesis</keyword>
<sequence length="398" mass="43447">MLYLLELGFIGLCIAVLPLAWVLLRRDANKYRKLAWVTTFLTLDLIMFGGFTRLTDSGLGCPDWPGCYGTSSPFAAHADIHAAQSLLPTGPVTFVKAWIEMIHRYFAMAVGVLIIALMVTAWVKRRELKQSPWLATWLFVLVCVQGAFGAWTVTMKLQPVIVTTHLMLALTLLGSLVWLASRQMPLASVAADPGALRWRWAALIGLALLVFQIALGGWVSTNYAVLACTDFPTCQGQWVPSMDFHNGFKLWRELGRTAGGEVIPMEALVAIHWVHRTFAVLVVMYLAWLASRLRRHAALRRPSILVLILVFVQFATGLSNIVFQWPLLNAIAHNGGAAILLLLLVMLNYRIRAARTASVAAPLAAGPNDRADLPARQKPLPAAEPAAASLAGAPTGSA</sequence>
<evidence type="ECO:0000256" key="7">
    <source>
        <dbReference type="ARBA" id="ARBA00023004"/>
    </source>
</evidence>
<keyword evidence="5 13" id="KW-1133">Transmembrane helix</keyword>
<dbReference type="Proteomes" id="UP000035086">
    <property type="component" value="Chromosome"/>
</dbReference>
<reference evidence="15 17" key="3">
    <citation type="submission" date="2018-06" db="EMBL/GenBank/DDBJ databases">
        <authorList>
            <consortium name="Pathogen Informatics"/>
            <person name="Doyle S."/>
        </authorList>
    </citation>
    <scope>NUCLEOTIDE SEQUENCE [LARGE SCALE GENOMIC DNA]</scope>
    <source>
        <strain evidence="15 17">NCTC13159</strain>
    </source>
</reference>
<dbReference type="InterPro" id="IPR050450">
    <property type="entry name" value="COX15/CtaA_HemeA_synthase"/>
</dbReference>
<feature type="transmembrane region" description="Helical" evidence="13">
    <location>
        <begin position="200"/>
        <end position="219"/>
    </location>
</feature>
<dbReference type="GO" id="GO:0006784">
    <property type="term" value="P:heme A biosynthetic process"/>
    <property type="evidence" value="ECO:0007669"/>
    <property type="project" value="InterPro"/>
</dbReference>
<reference evidence="14" key="2">
    <citation type="submission" date="2016-11" db="EMBL/GenBank/DDBJ databases">
        <title>Complete Genome Sequencing of Pandoraea pulmonicola DSM 16583.</title>
        <authorList>
            <person name="Chan K.-G."/>
        </authorList>
    </citation>
    <scope>NUCLEOTIDE SEQUENCE</scope>
    <source>
        <strain evidence="14">DSM 16583</strain>
    </source>
</reference>
<dbReference type="EMBL" id="CP010310">
    <property type="protein sequence ID" value="AJC20877.1"/>
    <property type="molecule type" value="Genomic_DNA"/>
</dbReference>
<dbReference type="GO" id="GO:0016020">
    <property type="term" value="C:membrane"/>
    <property type="evidence" value="ECO:0007669"/>
    <property type="project" value="UniProtKB-SubCell"/>
</dbReference>
<feature type="transmembrane region" description="Helical" evidence="13">
    <location>
        <begin position="105"/>
        <end position="123"/>
    </location>
</feature>